<feature type="chain" id="PRO_5008680643" description="Glycoside-hydrolase family GH114 TIM-barrel domain-containing protein" evidence="1">
    <location>
        <begin position="26"/>
        <end position="354"/>
    </location>
</feature>
<name>A0A1C3RDD4_9PROT</name>
<dbReference type="Gene3D" id="3.20.20.70">
    <property type="entry name" value="Aldolase class I"/>
    <property type="match status" value="2"/>
</dbReference>
<dbReference type="InterPro" id="IPR016062">
    <property type="entry name" value="TM1410-rel"/>
</dbReference>
<proteinExistence type="predicted"/>
<keyword evidence="3" id="KW-1185">Reference proteome</keyword>
<protein>
    <recommendedName>
        <fullName evidence="4">Glycoside-hydrolase family GH114 TIM-barrel domain-containing protein</fullName>
    </recommendedName>
</protein>
<dbReference type="SUPFAM" id="SSF51445">
    <property type="entry name" value="(Trans)glycosidases"/>
    <property type="match status" value="1"/>
</dbReference>
<evidence type="ECO:0000256" key="1">
    <source>
        <dbReference type="SAM" id="SignalP"/>
    </source>
</evidence>
<sequence>MKRSVLKFCTTALVAFTMLSSTASAQVISQGKILTDGEEDSKAIYTGPNIDYSHEMRRLVQNIAKYGRKFKRDFIVLTKGGRGLLTKVIDVDQLITSPSSVYLQTIDGVIQPNLSYGLDGFGEALTEKEQGEILQDLQVAKDTGLNVFTLDFASKPKDVDKAIRFATKNKFIPYVAPGMGMRNNKLPNWPKRPYKENAHTITNAQSIKNYVLIDDSSRFGTASEYAMKIHNTNYDMVITPVFHHRSQTLGRHNVRKMQFKKLGARRPVLAYIDIGAADVGAYYWKENWRMGNPSWVLDLAPSSSDKYLVQYWHPSWHQVLYGNNMSFLYGIMKEGYDGIVLDGIYAHELFENPE</sequence>
<accession>A0A1C3RDD4</accession>
<dbReference type="STRING" id="1867952.MTBPR1_10471"/>
<evidence type="ECO:0008006" key="4">
    <source>
        <dbReference type="Google" id="ProtNLM"/>
    </source>
</evidence>
<dbReference type="EMBL" id="FLYE01000001">
    <property type="protein sequence ID" value="SCA55224.1"/>
    <property type="molecule type" value="Genomic_DNA"/>
</dbReference>
<reference evidence="2 3" key="1">
    <citation type="submission" date="2016-07" db="EMBL/GenBank/DDBJ databases">
        <authorList>
            <person name="Lefevre C.T."/>
        </authorList>
    </citation>
    <scope>NUCLEOTIDE SEQUENCE [LARGE SCALE GENOMIC DNA]</scope>
    <source>
        <strain evidence="2">PR1</strain>
    </source>
</reference>
<evidence type="ECO:0000313" key="3">
    <source>
        <dbReference type="Proteomes" id="UP000231658"/>
    </source>
</evidence>
<dbReference type="OrthoDB" id="30037at2"/>
<dbReference type="PANTHER" id="PTHR35882">
    <property type="entry name" value="PELA"/>
    <property type="match status" value="1"/>
</dbReference>
<dbReference type="PRINTS" id="PR01545">
    <property type="entry name" value="THEMAYE10DUF"/>
</dbReference>
<dbReference type="AlphaFoldDB" id="A0A1C3RDD4"/>
<dbReference type="PANTHER" id="PTHR35882:SF2">
    <property type="entry name" value="PELA"/>
    <property type="match status" value="1"/>
</dbReference>
<keyword evidence="1" id="KW-0732">Signal</keyword>
<feature type="signal peptide" evidence="1">
    <location>
        <begin position="1"/>
        <end position="25"/>
    </location>
</feature>
<dbReference type="RefSeq" id="WP_069185915.1">
    <property type="nucleotide sequence ID" value="NZ_FLYE01000001.1"/>
</dbReference>
<organism evidence="2 3">
    <name type="scientific">Candidatus Terasakiella magnetica</name>
    <dbReference type="NCBI Taxonomy" id="1867952"/>
    <lineage>
        <taxon>Bacteria</taxon>
        <taxon>Pseudomonadati</taxon>
        <taxon>Pseudomonadota</taxon>
        <taxon>Alphaproteobacteria</taxon>
        <taxon>Rhodospirillales</taxon>
        <taxon>Terasakiellaceae</taxon>
        <taxon>Terasakiella</taxon>
    </lineage>
</organism>
<gene>
    <name evidence="2" type="ORF">MTBPR1_10471</name>
</gene>
<dbReference type="Proteomes" id="UP000231658">
    <property type="component" value="Unassembled WGS sequence"/>
</dbReference>
<dbReference type="InterPro" id="IPR013785">
    <property type="entry name" value="Aldolase_TIM"/>
</dbReference>
<dbReference type="InterPro" id="IPR017853">
    <property type="entry name" value="GH"/>
</dbReference>
<evidence type="ECO:0000313" key="2">
    <source>
        <dbReference type="EMBL" id="SCA55224.1"/>
    </source>
</evidence>